<feature type="compositionally biased region" description="Basic residues" evidence="1">
    <location>
        <begin position="1"/>
        <end position="12"/>
    </location>
</feature>
<feature type="compositionally biased region" description="Basic and acidic residues" evidence="1">
    <location>
        <begin position="182"/>
        <end position="191"/>
    </location>
</feature>
<gene>
    <name evidence="2" type="ORF">D0Y65_012063</name>
</gene>
<name>A0A445KMG3_GLYSO</name>
<dbReference type="Proteomes" id="UP000289340">
    <property type="component" value="Chromosome 5"/>
</dbReference>
<keyword evidence="3" id="KW-1185">Reference proteome</keyword>
<feature type="compositionally biased region" description="Low complexity" evidence="1">
    <location>
        <begin position="222"/>
        <end position="234"/>
    </location>
</feature>
<protein>
    <submittedName>
        <fullName evidence="2">Uncharacterized protein</fullName>
    </submittedName>
</protein>
<dbReference type="EMBL" id="QZWG01000005">
    <property type="protein sequence ID" value="RZC12109.1"/>
    <property type="molecule type" value="Genomic_DNA"/>
</dbReference>
<reference evidence="2 3" key="1">
    <citation type="submission" date="2018-09" db="EMBL/GenBank/DDBJ databases">
        <title>A high-quality reference genome of wild soybean provides a powerful tool to mine soybean genomes.</title>
        <authorList>
            <person name="Xie M."/>
            <person name="Chung C.Y.L."/>
            <person name="Li M.-W."/>
            <person name="Wong F.-L."/>
            <person name="Chan T.-F."/>
            <person name="Lam H.-M."/>
        </authorList>
    </citation>
    <scope>NUCLEOTIDE SEQUENCE [LARGE SCALE GENOMIC DNA]</scope>
    <source>
        <strain evidence="3">cv. W05</strain>
        <tissue evidence="2">Hypocotyl of etiolated seedlings</tissue>
    </source>
</reference>
<feature type="region of interest" description="Disordered" evidence="1">
    <location>
        <begin position="1"/>
        <end position="32"/>
    </location>
</feature>
<organism evidence="2 3">
    <name type="scientific">Glycine soja</name>
    <name type="common">Wild soybean</name>
    <dbReference type="NCBI Taxonomy" id="3848"/>
    <lineage>
        <taxon>Eukaryota</taxon>
        <taxon>Viridiplantae</taxon>
        <taxon>Streptophyta</taxon>
        <taxon>Embryophyta</taxon>
        <taxon>Tracheophyta</taxon>
        <taxon>Spermatophyta</taxon>
        <taxon>Magnoliopsida</taxon>
        <taxon>eudicotyledons</taxon>
        <taxon>Gunneridae</taxon>
        <taxon>Pentapetalae</taxon>
        <taxon>rosids</taxon>
        <taxon>fabids</taxon>
        <taxon>Fabales</taxon>
        <taxon>Fabaceae</taxon>
        <taxon>Papilionoideae</taxon>
        <taxon>50 kb inversion clade</taxon>
        <taxon>NPAAA clade</taxon>
        <taxon>indigoferoid/millettioid clade</taxon>
        <taxon>Phaseoleae</taxon>
        <taxon>Glycine</taxon>
        <taxon>Glycine subgen. Soja</taxon>
    </lineage>
</organism>
<dbReference type="EMBL" id="QZWG01000005">
    <property type="protein sequence ID" value="RZC12110.1"/>
    <property type="molecule type" value="Genomic_DNA"/>
</dbReference>
<feature type="compositionally biased region" description="Polar residues" evidence="1">
    <location>
        <begin position="253"/>
        <end position="262"/>
    </location>
</feature>
<evidence type="ECO:0000313" key="2">
    <source>
        <dbReference type="EMBL" id="RZC12110.1"/>
    </source>
</evidence>
<feature type="compositionally biased region" description="Low complexity" evidence="1">
    <location>
        <begin position="159"/>
        <end position="174"/>
    </location>
</feature>
<dbReference type="Gramene" id="XM_028376543.1">
    <property type="protein sequence ID" value="XP_028232344.1"/>
    <property type="gene ID" value="LOC114412588"/>
</dbReference>
<comment type="caution">
    <text evidence="2">The sequence shown here is derived from an EMBL/GenBank/DDBJ whole genome shotgun (WGS) entry which is preliminary data.</text>
</comment>
<feature type="region of interest" description="Disordered" evidence="1">
    <location>
        <begin position="153"/>
        <end position="290"/>
    </location>
</feature>
<sequence>MERSNSKKKSLKSRLSNENVPPLQIDSEERRGRYLQPTAMSPRFQPYAENIDAGSPLTRHLFAGSPLSGKVAGDGEAFISPKFGARTAKALQYCGTSSGGSSSFCSRGWLTSSPLSSLENMEIAPLRSPPVYRTPSTGDDDVIVMDAILVRPVSGGTSGRSSSSSSRGSSSSSTAKSVFKTEICKAREESGNSRYNSKSQYGRVPEEDRSIILARKRKSEAETSSSSVGAESSTHGPSSDVHQQYAAAESDPAVSTSQPTSAESDHEVTTSEPTSAETHDTLTDSNTFNDWSPLDDGIEVVLLGSDKAPSREQVDVHISGIQHGWTGKRRLLVFEAICKGD</sequence>
<evidence type="ECO:0000256" key="1">
    <source>
        <dbReference type="SAM" id="MobiDB-lite"/>
    </source>
</evidence>
<dbReference type="AlphaFoldDB" id="A0A445KMG3"/>
<evidence type="ECO:0000313" key="3">
    <source>
        <dbReference type="Proteomes" id="UP000289340"/>
    </source>
</evidence>
<accession>A0A445KMG3</accession>
<proteinExistence type="predicted"/>